<accession>A0A4R7K6U9</accession>
<evidence type="ECO:0000313" key="2">
    <source>
        <dbReference type="EMBL" id="TDT47006.1"/>
    </source>
</evidence>
<keyword evidence="3" id="KW-1185">Reference proteome</keyword>
<feature type="transmembrane region" description="Helical" evidence="1">
    <location>
        <begin position="21"/>
        <end position="40"/>
    </location>
</feature>
<dbReference type="AlphaFoldDB" id="A0A4R7K6U9"/>
<comment type="caution">
    <text evidence="2">The sequence shown here is derived from an EMBL/GenBank/DDBJ whole genome shotgun (WGS) entry which is preliminary data.</text>
</comment>
<evidence type="ECO:0000256" key="1">
    <source>
        <dbReference type="SAM" id="Phobius"/>
    </source>
</evidence>
<keyword evidence="1" id="KW-1133">Transmembrane helix</keyword>
<sequence>MQNTETQSNDSTNKPLVHFMLWEWTIIVVLLILIIFGPIIFTQLSWGPDFKATGGIGDTIGGITAPFVNLLAAFLVYKSFTAQIEANRRQRDDHNAQMKQLITEHSYNYISNLFVLAKDYYYSNNVDAGNNKKFVINLYEIASKARQRIKEDYEHSSEHHLILKDQHKNLINKSNGNAINQLLKIKSNLDNMYDFLIELERTKLESGIRKFYFREIQRMLVDMNIWRITDKEYLKDLKKYDIITNQGSIDLIEDCSNIVDKMYDLGIKIEKVSKYLVETE</sequence>
<protein>
    <recommendedName>
        <fullName evidence="4">Phage abortive infection protein</fullName>
    </recommendedName>
</protein>
<reference evidence="2 3" key="1">
    <citation type="submission" date="2019-03" db="EMBL/GenBank/DDBJ databases">
        <title>Genomic Encyclopedia of Archaeal and Bacterial Type Strains, Phase II (KMG-II): from individual species to whole genera.</title>
        <authorList>
            <person name="Goeker M."/>
        </authorList>
    </citation>
    <scope>NUCLEOTIDE SEQUENCE [LARGE SCALE GENOMIC DNA]</scope>
    <source>
        <strain evidence="2 3">DSM 25233</strain>
    </source>
</reference>
<dbReference type="Proteomes" id="UP000294749">
    <property type="component" value="Unassembled WGS sequence"/>
</dbReference>
<dbReference type="RefSeq" id="WP_133686433.1">
    <property type="nucleotide sequence ID" value="NZ_SOAY01000010.1"/>
</dbReference>
<organism evidence="2 3">
    <name type="scientific">Maribacter spongiicola</name>
    <dbReference type="NCBI Taxonomy" id="1206753"/>
    <lineage>
        <taxon>Bacteria</taxon>
        <taxon>Pseudomonadati</taxon>
        <taxon>Bacteroidota</taxon>
        <taxon>Flavobacteriia</taxon>
        <taxon>Flavobacteriales</taxon>
        <taxon>Flavobacteriaceae</taxon>
        <taxon>Maribacter</taxon>
    </lineage>
</organism>
<keyword evidence="1" id="KW-0472">Membrane</keyword>
<dbReference type="OrthoDB" id="6678638at2"/>
<feature type="transmembrane region" description="Helical" evidence="1">
    <location>
        <begin position="60"/>
        <end position="80"/>
    </location>
</feature>
<evidence type="ECO:0008006" key="4">
    <source>
        <dbReference type="Google" id="ProtNLM"/>
    </source>
</evidence>
<evidence type="ECO:0000313" key="3">
    <source>
        <dbReference type="Proteomes" id="UP000294749"/>
    </source>
</evidence>
<name>A0A4R7K6U9_9FLAO</name>
<proteinExistence type="predicted"/>
<keyword evidence="1" id="KW-0812">Transmembrane</keyword>
<dbReference type="EMBL" id="SOAY01000010">
    <property type="protein sequence ID" value="TDT47006.1"/>
    <property type="molecule type" value="Genomic_DNA"/>
</dbReference>
<gene>
    <name evidence="2" type="ORF">CLV90_1073</name>
</gene>